<dbReference type="EC" id="3.8.1.2" evidence="3"/>
<dbReference type="Gene3D" id="1.10.150.240">
    <property type="entry name" value="Putative phosphatase, domain 2"/>
    <property type="match status" value="1"/>
</dbReference>
<reference evidence="4" key="1">
    <citation type="submission" date="2022-06" db="EMBL/GenBank/DDBJ databases">
        <title>Sneathiella actinostolidae sp. nov., isolated from a sea anemonein the Western Pacific Ocean.</title>
        <authorList>
            <person name="Wei M.J."/>
        </authorList>
    </citation>
    <scope>NUCLEOTIDE SEQUENCE</scope>
    <source>
        <strain evidence="4">PHK-P5</strain>
    </source>
</reference>
<name>A0ABY4W3F2_9PROT</name>
<proteinExistence type="inferred from homology"/>
<sequence length="228" mass="25169">MTTLKLDNIKACVFDAYGTMFDVNAAAREEQAALGDKWEEIANNWRMKQLQYTWLRSLQKRHADFWQVTGDALDFALATSNIDDAALRDRLMQLYLKLSAYPEVKSMLEALKAANIKTAILSNGTQKMLDAAVENANIGALLDGSYSIEDVGIYKPDPSVYQMAVDRLGVSPSEISFQSSNAWDAYAAKAFGFNVIWCNRFGQADERLPGTPDAQITDLSALPPIVGA</sequence>
<comment type="similarity">
    <text evidence="1 3">Belongs to the HAD-like hydrolase superfamily. S-2-haloalkanoic acid dehalogenase family.</text>
</comment>
<dbReference type="InterPro" id="IPR006439">
    <property type="entry name" value="HAD-SF_hydro_IA"/>
</dbReference>
<dbReference type="SFLD" id="SFLDG01129">
    <property type="entry name" value="C1.5:_HAD__Beta-PGM__Phosphata"/>
    <property type="match status" value="1"/>
</dbReference>
<dbReference type="EMBL" id="CP098747">
    <property type="protein sequence ID" value="USG59824.1"/>
    <property type="molecule type" value="Genomic_DNA"/>
</dbReference>
<dbReference type="InterPro" id="IPR051540">
    <property type="entry name" value="S-2-haloacid_dehalogenase"/>
</dbReference>
<evidence type="ECO:0000256" key="2">
    <source>
        <dbReference type="ARBA" id="ARBA00022801"/>
    </source>
</evidence>
<evidence type="ECO:0000256" key="3">
    <source>
        <dbReference type="RuleBase" id="RU368077"/>
    </source>
</evidence>
<comment type="catalytic activity">
    <reaction evidence="3">
        <text>an (S)-2-haloacid + H2O = a (2R)-2-hydroxycarboxylate + a halide anion + H(+)</text>
        <dbReference type="Rhea" id="RHEA:11192"/>
        <dbReference type="ChEBI" id="CHEBI:15377"/>
        <dbReference type="ChEBI" id="CHEBI:15378"/>
        <dbReference type="ChEBI" id="CHEBI:16042"/>
        <dbReference type="ChEBI" id="CHEBI:58314"/>
        <dbReference type="ChEBI" id="CHEBI:137405"/>
        <dbReference type="EC" id="3.8.1.2"/>
    </reaction>
</comment>
<evidence type="ECO:0000313" key="4">
    <source>
        <dbReference type="EMBL" id="USG59824.1"/>
    </source>
</evidence>
<dbReference type="InterPro" id="IPR023198">
    <property type="entry name" value="PGP-like_dom2"/>
</dbReference>
<dbReference type="SFLD" id="SFLDG01135">
    <property type="entry name" value="C1.5.6:_HAD__Beta-PGM__Phospha"/>
    <property type="match status" value="1"/>
</dbReference>
<dbReference type="InterPro" id="IPR023214">
    <property type="entry name" value="HAD_sf"/>
</dbReference>
<dbReference type="Gene3D" id="3.40.50.1000">
    <property type="entry name" value="HAD superfamily/HAD-like"/>
    <property type="match status" value="1"/>
</dbReference>
<dbReference type="Proteomes" id="UP001056291">
    <property type="component" value="Chromosome"/>
</dbReference>
<dbReference type="NCBIfam" id="TIGR01428">
    <property type="entry name" value="HAD_type_II"/>
    <property type="match status" value="1"/>
</dbReference>
<keyword evidence="2 3" id="KW-0378">Hydrolase</keyword>
<dbReference type="SFLD" id="SFLDS00003">
    <property type="entry name" value="Haloacid_Dehalogenase"/>
    <property type="match status" value="1"/>
</dbReference>
<dbReference type="PANTHER" id="PTHR43316:SF3">
    <property type="entry name" value="HALOACID DEHALOGENASE, TYPE II (AFU_ORTHOLOGUE AFUA_2G07750)-RELATED"/>
    <property type="match status" value="1"/>
</dbReference>
<evidence type="ECO:0000313" key="5">
    <source>
        <dbReference type="Proteomes" id="UP001056291"/>
    </source>
</evidence>
<dbReference type="SFLD" id="SFLDF00045">
    <property type="entry name" value="2-haloacid_dehalogenase"/>
    <property type="match status" value="1"/>
</dbReference>
<dbReference type="RefSeq" id="WP_251932594.1">
    <property type="nucleotide sequence ID" value="NZ_CP098747.1"/>
</dbReference>
<organism evidence="4 5">
    <name type="scientific">Sneathiella marina</name>
    <dbReference type="NCBI Taxonomy" id="2950108"/>
    <lineage>
        <taxon>Bacteria</taxon>
        <taxon>Pseudomonadati</taxon>
        <taxon>Pseudomonadota</taxon>
        <taxon>Alphaproteobacteria</taxon>
        <taxon>Sneathiellales</taxon>
        <taxon>Sneathiellaceae</taxon>
        <taxon>Sneathiella</taxon>
    </lineage>
</organism>
<protein>
    <recommendedName>
        <fullName evidence="3">(S)-2-haloacid dehalogenase</fullName>
        <ecNumber evidence="3">3.8.1.2</ecNumber>
    </recommendedName>
    <alternativeName>
        <fullName evidence="3">2-haloalkanoic acid dehalogenase</fullName>
    </alternativeName>
    <alternativeName>
        <fullName evidence="3">Halocarboxylic acid halidohydrolase</fullName>
    </alternativeName>
    <alternativeName>
        <fullName evidence="3">L-2-haloacid dehalogenase</fullName>
    </alternativeName>
</protein>
<dbReference type="InterPro" id="IPR036412">
    <property type="entry name" value="HAD-like_sf"/>
</dbReference>
<comment type="function">
    <text evidence="3">Catalyzes the hydrolytic dehalogenation of small (S)-2-haloalkanoic acids to yield the corresponding (R)-2-hydroxyalkanoic acids.</text>
</comment>
<accession>A0ABY4W3F2</accession>
<gene>
    <name evidence="4" type="ORF">NBZ79_11615</name>
</gene>
<keyword evidence="5" id="KW-1185">Reference proteome</keyword>
<dbReference type="Pfam" id="PF00702">
    <property type="entry name" value="Hydrolase"/>
    <property type="match status" value="1"/>
</dbReference>
<evidence type="ECO:0000256" key="1">
    <source>
        <dbReference type="ARBA" id="ARBA00008106"/>
    </source>
</evidence>
<dbReference type="PRINTS" id="PR00413">
    <property type="entry name" value="HADHALOGNASE"/>
</dbReference>
<dbReference type="NCBIfam" id="TIGR01493">
    <property type="entry name" value="HAD-SF-IA-v2"/>
    <property type="match status" value="1"/>
</dbReference>
<dbReference type="CDD" id="cd02588">
    <property type="entry name" value="HAD_L2-DEX"/>
    <property type="match status" value="1"/>
</dbReference>
<dbReference type="InterPro" id="IPR006328">
    <property type="entry name" value="2-HAD"/>
</dbReference>
<dbReference type="SUPFAM" id="SSF56784">
    <property type="entry name" value="HAD-like"/>
    <property type="match status" value="1"/>
</dbReference>
<dbReference type="PANTHER" id="PTHR43316">
    <property type="entry name" value="HYDROLASE, HALOACID DELAHOGENASE-RELATED"/>
    <property type="match status" value="1"/>
</dbReference>